<accession>A0AAD8ABE3</accession>
<name>A0AAD8ABE3_DIPPU</name>
<dbReference type="EMBL" id="JASPKZ010002300">
    <property type="protein sequence ID" value="KAJ9595986.1"/>
    <property type="molecule type" value="Genomic_DNA"/>
</dbReference>
<dbReference type="Proteomes" id="UP001233999">
    <property type="component" value="Unassembled WGS sequence"/>
</dbReference>
<sequence length="485" mass="56039">MEHYSLLNLGLEEFCRYVADIFIRLLQLSQKSMSNDFITCYLHPTCKILEDHIQNNLPSDLSNKVTELVLKLIVEILNNLEYYNIHQKDEETMNLITEIAVQVACASSHHSVSSFQSQKITQDYRNMQIFDFTSLYIEQMLKKSQSFRELHIVKFRLSGSLPPLDKLESWVSRSTTDEILNVLSTSSKNLKHLDFSGSYCGLSDKSIDYILKFCNLRYLKLIYTSLSIEGIERLIRGFKISENNVPLKNHLMYFGVIVQPSFVYLIPECLTNLTSLNLHLLSFIDLTPLKKLKLLTGLTVTTKMDQNMFSCIQNLIQEAGHRLLELKLEMEYLNLKIISECCPVLRKLSIKCCFGLSEHISLKFESVQDLEVSTFETSMSEFLVQFLPQFPNLKKLKLWMHLTCQERHPTLQMLLYPLKTRAFNEITLVSQLNCITAELEKECVKLTNNMGYSVTVSINELENTMLQALENGIQNLGRKYRIISS</sequence>
<keyword evidence="2" id="KW-1185">Reference proteome</keyword>
<gene>
    <name evidence="1" type="ORF">L9F63_012807</name>
</gene>
<organism evidence="1 2">
    <name type="scientific">Diploptera punctata</name>
    <name type="common">Pacific beetle cockroach</name>
    <dbReference type="NCBI Taxonomy" id="6984"/>
    <lineage>
        <taxon>Eukaryota</taxon>
        <taxon>Metazoa</taxon>
        <taxon>Ecdysozoa</taxon>
        <taxon>Arthropoda</taxon>
        <taxon>Hexapoda</taxon>
        <taxon>Insecta</taxon>
        <taxon>Pterygota</taxon>
        <taxon>Neoptera</taxon>
        <taxon>Polyneoptera</taxon>
        <taxon>Dictyoptera</taxon>
        <taxon>Blattodea</taxon>
        <taxon>Blaberoidea</taxon>
        <taxon>Blaberidae</taxon>
        <taxon>Diplopterinae</taxon>
        <taxon>Diploptera</taxon>
    </lineage>
</organism>
<proteinExistence type="predicted"/>
<reference evidence="1" key="1">
    <citation type="journal article" date="2023" name="IScience">
        <title>Live-bearing cockroach genome reveals convergent evolutionary mechanisms linked to viviparity in insects and beyond.</title>
        <authorList>
            <person name="Fouks B."/>
            <person name="Harrison M.C."/>
            <person name="Mikhailova A.A."/>
            <person name="Marchal E."/>
            <person name="English S."/>
            <person name="Carruthers M."/>
            <person name="Jennings E.C."/>
            <person name="Chiamaka E.L."/>
            <person name="Frigard R.A."/>
            <person name="Pippel M."/>
            <person name="Attardo G.M."/>
            <person name="Benoit J.B."/>
            <person name="Bornberg-Bauer E."/>
            <person name="Tobe S.S."/>
        </authorList>
    </citation>
    <scope>NUCLEOTIDE SEQUENCE</scope>
    <source>
        <strain evidence="1">Stay&amp;Tobe</strain>
    </source>
</reference>
<comment type="caution">
    <text evidence="1">The sequence shown here is derived from an EMBL/GenBank/DDBJ whole genome shotgun (WGS) entry which is preliminary data.</text>
</comment>
<dbReference type="SUPFAM" id="SSF52047">
    <property type="entry name" value="RNI-like"/>
    <property type="match status" value="1"/>
</dbReference>
<protein>
    <submittedName>
        <fullName evidence="1">Uncharacterized protein</fullName>
    </submittedName>
</protein>
<dbReference type="InterPro" id="IPR032675">
    <property type="entry name" value="LRR_dom_sf"/>
</dbReference>
<reference evidence="1" key="2">
    <citation type="submission" date="2023-05" db="EMBL/GenBank/DDBJ databases">
        <authorList>
            <person name="Fouks B."/>
        </authorList>
    </citation>
    <scope>NUCLEOTIDE SEQUENCE</scope>
    <source>
        <strain evidence="1">Stay&amp;Tobe</strain>
        <tissue evidence="1">Testes</tissue>
    </source>
</reference>
<evidence type="ECO:0000313" key="1">
    <source>
        <dbReference type="EMBL" id="KAJ9595986.1"/>
    </source>
</evidence>
<dbReference type="Gene3D" id="3.80.10.10">
    <property type="entry name" value="Ribonuclease Inhibitor"/>
    <property type="match status" value="1"/>
</dbReference>
<dbReference type="AlphaFoldDB" id="A0AAD8ABE3"/>
<evidence type="ECO:0000313" key="2">
    <source>
        <dbReference type="Proteomes" id="UP001233999"/>
    </source>
</evidence>
<dbReference type="GO" id="GO:0031146">
    <property type="term" value="P:SCF-dependent proteasomal ubiquitin-dependent protein catabolic process"/>
    <property type="evidence" value="ECO:0007669"/>
    <property type="project" value="TreeGrafter"/>
</dbReference>
<dbReference type="PANTHER" id="PTHR13318">
    <property type="entry name" value="PARTNER OF PAIRED, ISOFORM B-RELATED"/>
    <property type="match status" value="1"/>
</dbReference>
<dbReference type="GO" id="GO:0019005">
    <property type="term" value="C:SCF ubiquitin ligase complex"/>
    <property type="evidence" value="ECO:0007669"/>
    <property type="project" value="TreeGrafter"/>
</dbReference>